<proteinExistence type="predicted"/>
<organism evidence="2 3">
    <name type="scientific">Cerrena zonata</name>
    <dbReference type="NCBI Taxonomy" id="2478898"/>
    <lineage>
        <taxon>Eukaryota</taxon>
        <taxon>Fungi</taxon>
        <taxon>Dikarya</taxon>
        <taxon>Basidiomycota</taxon>
        <taxon>Agaricomycotina</taxon>
        <taxon>Agaricomycetes</taxon>
        <taxon>Polyporales</taxon>
        <taxon>Cerrenaceae</taxon>
        <taxon>Cerrena</taxon>
    </lineage>
</organism>
<evidence type="ECO:0000256" key="1">
    <source>
        <dbReference type="SAM" id="MobiDB-lite"/>
    </source>
</evidence>
<dbReference type="EMBL" id="JASBNA010000016">
    <property type="protein sequence ID" value="KAK7686701.1"/>
    <property type="molecule type" value="Genomic_DNA"/>
</dbReference>
<evidence type="ECO:0000313" key="2">
    <source>
        <dbReference type="EMBL" id="KAK7686701.1"/>
    </source>
</evidence>
<feature type="region of interest" description="Disordered" evidence="1">
    <location>
        <begin position="48"/>
        <end position="82"/>
    </location>
</feature>
<dbReference type="AlphaFoldDB" id="A0AAW0GAR9"/>
<comment type="caution">
    <text evidence="2">The sequence shown here is derived from an EMBL/GenBank/DDBJ whole genome shotgun (WGS) entry which is preliminary data.</text>
</comment>
<feature type="compositionally biased region" description="Acidic residues" evidence="1">
    <location>
        <begin position="51"/>
        <end position="61"/>
    </location>
</feature>
<sequence>MFALLRNLSLSSRTSRPCVVARHSRRALSYTPTCKAEVVEEPGFGDSAIFDGEDVPEDADELLNGRDEPAEDDEKKANRDPGFNKWLETIGKQYEEAHRPRNWLGEQVVDRSVKPQFQASDSCI</sequence>
<gene>
    <name evidence="2" type="ORF">QCA50_010301</name>
</gene>
<reference evidence="2 3" key="1">
    <citation type="submission" date="2022-09" db="EMBL/GenBank/DDBJ databases">
        <authorList>
            <person name="Palmer J.M."/>
        </authorList>
    </citation>
    <scope>NUCLEOTIDE SEQUENCE [LARGE SCALE GENOMIC DNA]</scope>
    <source>
        <strain evidence="2 3">DSM 7382</strain>
    </source>
</reference>
<keyword evidence="3" id="KW-1185">Reference proteome</keyword>
<protein>
    <submittedName>
        <fullName evidence="2">Uncharacterized protein</fullName>
    </submittedName>
</protein>
<accession>A0AAW0GAR9</accession>
<feature type="compositionally biased region" description="Basic and acidic residues" evidence="1">
    <location>
        <begin position="63"/>
        <end position="79"/>
    </location>
</feature>
<dbReference type="Proteomes" id="UP001385951">
    <property type="component" value="Unassembled WGS sequence"/>
</dbReference>
<evidence type="ECO:0000313" key="3">
    <source>
        <dbReference type="Proteomes" id="UP001385951"/>
    </source>
</evidence>
<name>A0AAW0GAR9_9APHY</name>